<gene>
    <name evidence="1" type="ORF">AMECASPLE_011796</name>
</gene>
<dbReference type="Proteomes" id="UP001469553">
    <property type="component" value="Unassembled WGS sequence"/>
</dbReference>
<dbReference type="EMBL" id="JAHRIP010010125">
    <property type="protein sequence ID" value="MEQ2283485.1"/>
    <property type="molecule type" value="Genomic_DNA"/>
</dbReference>
<keyword evidence="2" id="KW-1185">Reference proteome</keyword>
<evidence type="ECO:0000313" key="2">
    <source>
        <dbReference type="Proteomes" id="UP001469553"/>
    </source>
</evidence>
<evidence type="ECO:0000313" key="1">
    <source>
        <dbReference type="EMBL" id="MEQ2283485.1"/>
    </source>
</evidence>
<accession>A0ABV0XPU4</accession>
<protein>
    <submittedName>
        <fullName evidence="1">Uncharacterized protein</fullName>
    </submittedName>
</protein>
<proteinExistence type="predicted"/>
<reference evidence="1 2" key="1">
    <citation type="submission" date="2021-06" db="EMBL/GenBank/DDBJ databases">
        <authorList>
            <person name="Palmer J.M."/>
        </authorList>
    </citation>
    <scope>NUCLEOTIDE SEQUENCE [LARGE SCALE GENOMIC DNA]</scope>
    <source>
        <strain evidence="1 2">AS_MEX2019</strain>
        <tissue evidence="1">Muscle</tissue>
    </source>
</reference>
<comment type="caution">
    <text evidence="1">The sequence shown here is derived from an EMBL/GenBank/DDBJ whole genome shotgun (WGS) entry which is preliminary data.</text>
</comment>
<name>A0ABV0XPU4_9TELE</name>
<sequence length="67" mass="7362">MTLSHLGNCSTLQFAFQSGIRVDDAIIYLLEWALTPLEKPGSKELCWHRSCSPSILQTSPSTLLAAI</sequence>
<organism evidence="1 2">
    <name type="scientific">Ameca splendens</name>
    <dbReference type="NCBI Taxonomy" id="208324"/>
    <lineage>
        <taxon>Eukaryota</taxon>
        <taxon>Metazoa</taxon>
        <taxon>Chordata</taxon>
        <taxon>Craniata</taxon>
        <taxon>Vertebrata</taxon>
        <taxon>Euteleostomi</taxon>
        <taxon>Actinopterygii</taxon>
        <taxon>Neopterygii</taxon>
        <taxon>Teleostei</taxon>
        <taxon>Neoteleostei</taxon>
        <taxon>Acanthomorphata</taxon>
        <taxon>Ovalentaria</taxon>
        <taxon>Atherinomorphae</taxon>
        <taxon>Cyprinodontiformes</taxon>
        <taxon>Goodeidae</taxon>
        <taxon>Ameca</taxon>
    </lineage>
</organism>